<dbReference type="Pfam" id="PF00011">
    <property type="entry name" value="HSP20"/>
    <property type="match status" value="1"/>
</dbReference>
<dbReference type="EMBL" id="OBQI01000010">
    <property type="protein sequence ID" value="SOC53695.1"/>
    <property type="molecule type" value="Genomic_DNA"/>
</dbReference>
<dbReference type="PANTHER" id="PTHR11527">
    <property type="entry name" value="HEAT-SHOCK PROTEIN 20 FAMILY MEMBER"/>
    <property type="match status" value="1"/>
</dbReference>
<dbReference type="RefSeq" id="WP_097197247.1">
    <property type="nucleotide sequence ID" value="NZ_OBQI01000010.1"/>
</dbReference>
<name>A0A285VHY8_9ACTN</name>
<evidence type="ECO:0000313" key="5">
    <source>
        <dbReference type="EMBL" id="SOC53695.1"/>
    </source>
</evidence>
<dbReference type="CDD" id="cd06464">
    <property type="entry name" value="ACD_sHsps-like"/>
    <property type="match status" value="1"/>
</dbReference>
<feature type="compositionally biased region" description="Polar residues" evidence="3">
    <location>
        <begin position="151"/>
        <end position="164"/>
    </location>
</feature>
<keyword evidence="6" id="KW-1185">Reference proteome</keyword>
<dbReference type="InterPro" id="IPR008978">
    <property type="entry name" value="HSP20-like_chaperone"/>
</dbReference>
<feature type="compositionally biased region" description="Low complexity" evidence="3">
    <location>
        <begin position="135"/>
        <end position="150"/>
    </location>
</feature>
<gene>
    <name evidence="5" type="ORF">SAMN05660748_0026</name>
</gene>
<dbReference type="InterPro" id="IPR031107">
    <property type="entry name" value="Small_HSP"/>
</dbReference>
<evidence type="ECO:0000259" key="4">
    <source>
        <dbReference type="PROSITE" id="PS01031"/>
    </source>
</evidence>
<dbReference type="InterPro" id="IPR002068">
    <property type="entry name" value="A-crystallin/Hsp20_dom"/>
</dbReference>
<organism evidence="5 6">
    <name type="scientific">Blastococcus aggregatus</name>
    <dbReference type="NCBI Taxonomy" id="38502"/>
    <lineage>
        <taxon>Bacteria</taxon>
        <taxon>Bacillati</taxon>
        <taxon>Actinomycetota</taxon>
        <taxon>Actinomycetes</taxon>
        <taxon>Geodermatophilales</taxon>
        <taxon>Geodermatophilaceae</taxon>
        <taxon>Blastococcus</taxon>
    </lineage>
</organism>
<comment type="similarity">
    <text evidence="1 2">Belongs to the small heat shock protein (HSP20) family.</text>
</comment>
<dbReference type="OrthoDB" id="5242916at2"/>
<protein>
    <submittedName>
        <fullName evidence="5">HSP20 family protein</fullName>
    </submittedName>
</protein>
<dbReference type="Gene3D" id="2.60.40.790">
    <property type="match status" value="1"/>
</dbReference>
<dbReference type="AlphaFoldDB" id="A0A285VHY8"/>
<evidence type="ECO:0000256" key="3">
    <source>
        <dbReference type="SAM" id="MobiDB-lite"/>
    </source>
</evidence>
<sequence>MSVIRFEPFADPSRGLDRLTSQLVSGRRTPMGMPMDVWQSDDGYHVALDLPGIDPERVEITCERNMLTIRAERRAEYEEGHNVLLAERPQGSFTRQLQVGDALDTTKVTATYNNGVLTLTIPTAESAQPRRIEVQTSGSGQQQLSTDGSQKSGSQPGDKSSQKS</sequence>
<proteinExistence type="inferred from homology"/>
<evidence type="ECO:0000256" key="1">
    <source>
        <dbReference type="PROSITE-ProRule" id="PRU00285"/>
    </source>
</evidence>
<feature type="region of interest" description="Disordered" evidence="3">
    <location>
        <begin position="127"/>
        <end position="164"/>
    </location>
</feature>
<dbReference type="PROSITE" id="PS01031">
    <property type="entry name" value="SHSP"/>
    <property type="match status" value="1"/>
</dbReference>
<dbReference type="Proteomes" id="UP000219435">
    <property type="component" value="Unassembled WGS sequence"/>
</dbReference>
<feature type="domain" description="SHSP" evidence="4">
    <location>
        <begin position="26"/>
        <end position="137"/>
    </location>
</feature>
<evidence type="ECO:0000256" key="2">
    <source>
        <dbReference type="RuleBase" id="RU003616"/>
    </source>
</evidence>
<dbReference type="SUPFAM" id="SSF49764">
    <property type="entry name" value="HSP20-like chaperones"/>
    <property type="match status" value="1"/>
</dbReference>
<accession>A0A285VHY8</accession>
<reference evidence="6" key="1">
    <citation type="submission" date="2017-08" db="EMBL/GenBank/DDBJ databases">
        <authorList>
            <person name="Varghese N."/>
            <person name="Submissions S."/>
        </authorList>
    </citation>
    <scope>NUCLEOTIDE SEQUENCE [LARGE SCALE GENOMIC DNA]</scope>
    <source>
        <strain evidence="6">DSM 4725</strain>
    </source>
</reference>
<evidence type="ECO:0000313" key="6">
    <source>
        <dbReference type="Proteomes" id="UP000219435"/>
    </source>
</evidence>